<evidence type="ECO:0000313" key="3">
    <source>
        <dbReference type="EMBL" id="HIU93099.1"/>
    </source>
</evidence>
<feature type="region of interest" description="Disordered" evidence="1">
    <location>
        <begin position="186"/>
        <end position="210"/>
    </location>
</feature>
<feature type="transmembrane region" description="Helical" evidence="2">
    <location>
        <begin position="14"/>
        <end position="35"/>
    </location>
</feature>
<accession>A0A9D1SS39</accession>
<dbReference type="InterPro" id="IPR045584">
    <property type="entry name" value="Pilin-like"/>
</dbReference>
<dbReference type="Proteomes" id="UP000886748">
    <property type="component" value="Unassembled WGS sequence"/>
</dbReference>
<dbReference type="SUPFAM" id="SSF54523">
    <property type="entry name" value="Pili subunits"/>
    <property type="match status" value="1"/>
</dbReference>
<name>A0A9D1SS39_9CLOT</name>
<dbReference type="EMBL" id="DVOD01000059">
    <property type="protein sequence ID" value="HIU93099.1"/>
    <property type="molecule type" value="Genomic_DNA"/>
</dbReference>
<reference evidence="3" key="1">
    <citation type="submission" date="2020-10" db="EMBL/GenBank/DDBJ databases">
        <authorList>
            <person name="Gilroy R."/>
        </authorList>
    </citation>
    <scope>NUCLEOTIDE SEQUENCE</scope>
    <source>
        <strain evidence="3">CHK154-7741</strain>
    </source>
</reference>
<gene>
    <name evidence="3" type="ORF">IAD26_08210</name>
</gene>
<keyword evidence="2" id="KW-0812">Transmembrane</keyword>
<evidence type="ECO:0000313" key="4">
    <source>
        <dbReference type="Proteomes" id="UP000886748"/>
    </source>
</evidence>
<evidence type="ECO:0000256" key="2">
    <source>
        <dbReference type="SAM" id="Phobius"/>
    </source>
</evidence>
<keyword evidence="2" id="KW-1133">Transmembrane helix</keyword>
<dbReference type="Gene3D" id="3.30.700.10">
    <property type="entry name" value="Glycoprotein, Type 4 Pilin"/>
    <property type="match status" value="1"/>
</dbReference>
<sequence>MKGFEMLFNKKLKAMTYVELALVLTIIGVIAAMTIPQLKKYSQRTDYEKRVQKAYVTLEEVIDNAVMEHGIIKHWAKKTSEDKLFSTYFIPYFSVLEKQSEKSVTTKDGISYSLDSCEKKSSSSTDLGSCIIKADINGLDKEPNLKGKDKFNFKLDFVEEKLIPVDETKELYNNGWKFTDELWSREASADDDSSTDADSDTGSKDNGQDD</sequence>
<reference evidence="3" key="2">
    <citation type="journal article" date="2021" name="PeerJ">
        <title>Extensive microbial diversity within the chicken gut microbiome revealed by metagenomics and culture.</title>
        <authorList>
            <person name="Gilroy R."/>
            <person name="Ravi A."/>
            <person name="Getino M."/>
            <person name="Pursley I."/>
            <person name="Horton D.L."/>
            <person name="Alikhan N.F."/>
            <person name="Baker D."/>
            <person name="Gharbi K."/>
            <person name="Hall N."/>
            <person name="Watson M."/>
            <person name="Adriaenssens E.M."/>
            <person name="Foster-Nyarko E."/>
            <person name="Jarju S."/>
            <person name="Secka A."/>
            <person name="Antonio M."/>
            <person name="Oren A."/>
            <person name="Chaudhuri R.R."/>
            <person name="La Ragione R."/>
            <person name="Hildebrand F."/>
            <person name="Pallen M.J."/>
        </authorList>
    </citation>
    <scope>NUCLEOTIDE SEQUENCE</scope>
    <source>
        <strain evidence="3">CHK154-7741</strain>
    </source>
</reference>
<organism evidence="3 4">
    <name type="scientific">Candidatus Limenecus avicola</name>
    <dbReference type="NCBI Taxonomy" id="2840847"/>
    <lineage>
        <taxon>Bacteria</taxon>
        <taxon>Bacillati</taxon>
        <taxon>Bacillota</taxon>
        <taxon>Clostridia</taxon>
        <taxon>Eubacteriales</taxon>
        <taxon>Clostridiaceae</taxon>
        <taxon>Clostridiaceae incertae sedis</taxon>
        <taxon>Candidatus Limenecus</taxon>
    </lineage>
</organism>
<proteinExistence type="predicted"/>
<comment type="caution">
    <text evidence="3">The sequence shown here is derived from an EMBL/GenBank/DDBJ whole genome shotgun (WGS) entry which is preliminary data.</text>
</comment>
<feature type="compositionally biased region" description="Basic and acidic residues" evidence="1">
    <location>
        <begin position="201"/>
        <end position="210"/>
    </location>
</feature>
<feature type="compositionally biased region" description="Acidic residues" evidence="1">
    <location>
        <begin position="189"/>
        <end position="199"/>
    </location>
</feature>
<evidence type="ECO:0000256" key="1">
    <source>
        <dbReference type="SAM" id="MobiDB-lite"/>
    </source>
</evidence>
<dbReference type="AlphaFoldDB" id="A0A9D1SS39"/>
<keyword evidence="2" id="KW-0472">Membrane</keyword>
<protein>
    <submittedName>
        <fullName evidence="3">Type II secretion system protein</fullName>
    </submittedName>
</protein>